<keyword evidence="3" id="KW-1185">Reference proteome</keyword>
<accession>A0A511FH29</accession>
<dbReference type="AlphaFoldDB" id="A0A511FH29"/>
<comment type="caution">
    <text evidence="1">The sequence shown here is derived from an EMBL/GenBank/DDBJ whole genome shotgun (WGS) entry which is preliminary data.</text>
</comment>
<evidence type="ECO:0000313" key="1">
    <source>
        <dbReference type="EMBL" id="GEL48579.1"/>
    </source>
</evidence>
<reference evidence="2 4" key="2">
    <citation type="submission" date="2020-08" db="EMBL/GenBank/DDBJ databases">
        <title>Sequencing the genomes of 1000 actinobacteria strains.</title>
        <authorList>
            <person name="Klenk H.-P."/>
        </authorList>
    </citation>
    <scope>NUCLEOTIDE SEQUENCE [LARGE SCALE GENOMIC DNA]</scope>
    <source>
        <strain evidence="2 4">DSM 9581</strain>
    </source>
</reference>
<gene>
    <name evidence="1" type="ORF">CHO01_36950</name>
    <name evidence="2" type="ORF">HNR08_003456</name>
</gene>
<protein>
    <submittedName>
        <fullName evidence="1">Uncharacterized protein</fullName>
    </submittedName>
</protein>
<dbReference type="Proteomes" id="UP000321723">
    <property type="component" value="Unassembled WGS sequence"/>
</dbReference>
<evidence type="ECO:0000313" key="4">
    <source>
        <dbReference type="Proteomes" id="UP000564629"/>
    </source>
</evidence>
<dbReference type="EMBL" id="BJVQ01000088">
    <property type="protein sequence ID" value="GEL48579.1"/>
    <property type="molecule type" value="Genomic_DNA"/>
</dbReference>
<organism evidence="1 3">
    <name type="scientific">Cellulomonas hominis</name>
    <dbReference type="NCBI Taxonomy" id="156981"/>
    <lineage>
        <taxon>Bacteria</taxon>
        <taxon>Bacillati</taxon>
        <taxon>Actinomycetota</taxon>
        <taxon>Actinomycetes</taxon>
        <taxon>Micrococcales</taxon>
        <taxon>Cellulomonadaceae</taxon>
        <taxon>Cellulomonas</taxon>
    </lineage>
</organism>
<sequence length="60" mass="6430">MAVPAAERRANLVPVCFAPARYGGLSATRKHSAATFGFMWRCNRKVSAWGGGATSMPAWC</sequence>
<evidence type="ECO:0000313" key="3">
    <source>
        <dbReference type="Proteomes" id="UP000321723"/>
    </source>
</evidence>
<dbReference type="EMBL" id="JACHDN010000001">
    <property type="protein sequence ID" value="MBB5474720.1"/>
    <property type="molecule type" value="Genomic_DNA"/>
</dbReference>
<proteinExistence type="predicted"/>
<dbReference type="Proteomes" id="UP000564629">
    <property type="component" value="Unassembled WGS sequence"/>
</dbReference>
<reference evidence="1 3" key="1">
    <citation type="submission" date="2019-07" db="EMBL/GenBank/DDBJ databases">
        <title>Whole genome shotgun sequence of Cellulomonas hominis NBRC 16055.</title>
        <authorList>
            <person name="Hosoyama A."/>
            <person name="Uohara A."/>
            <person name="Ohji S."/>
            <person name="Ichikawa N."/>
        </authorList>
    </citation>
    <scope>NUCLEOTIDE SEQUENCE [LARGE SCALE GENOMIC DNA]</scope>
    <source>
        <strain evidence="1 3">NBRC 16055</strain>
    </source>
</reference>
<evidence type="ECO:0000313" key="2">
    <source>
        <dbReference type="EMBL" id="MBB5474720.1"/>
    </source>
</evidence>
<name>A0A511FH29_9CELL</name>